<sequence>MLAPRCGRALQVCLSWRLLRAWRRGLAITMGLSVGQGVRAGVELMLGWACADNACTSMWACTPSGLVR</sequence>
<organism evidence="2">
    <name type="scientific">Cucumis melo</name>
    <name type="common">Muskmelon</name>
    <dbReference type="NCBI Taxonomy" id="3656"/>
    <lineage>
        <taxon>Eukaryota</taxon>
        <taxon>Viridiplantae</taxon>
        <taxon>Streptophyta</taxon>
        <taxon>Embryophyta</taxon>
        <taxon>Tracheophyta</taxon>
        <taxon>Spermatophyta</taxon>
        <taxon>Magnoliopsida</taxon>
        <taxon>eudicotyledons</taxon>
        <taxon>Gunneridae</taxon>
        <taxon>Pentapetalae</taxon>
        <taxon>rosids</taxon>
        <taxon>fabids</taxon>
        <taxon>Cucurbitales</taxon>
        <taxon>Cucurbitaceae</taxon>
        <taxon>Benincaseae</taxon>
        <taxon>Cucumis</taxon>
    </lineage>
</organism>
<keyword evidence="1" id="KW-0732">Signal</keyword>
<feature type="signal peptide" evidence="1">
    <location>
        <begin position="1"/>
        <end position="27"/>
    </location>
</feature>
<feature type="chain" id="PRO_5039955200" evidence="1">
    <location>
        <begin position="28"/>
        <end position="68"/>
    </location>
</feature>
<dbReference type="Gramene" id="MELO3C030671.2.1">
    <property type="protein sequence ID" value="MELO3C030671.2.1"/>
    <property type="gene ID" value="MELO3C030671.2"/>
</dbReference>
<dbReference type="EnsemblPlants" id="MELO3C030671.2.1">
    <property type="protein sequence ID" value="MELO3C030671.2.1"/>
    <property type="gene ID" value="MELO3C030671.2"/>
</dbReference>
<reference evidence="2" key="1">
    <citation type="submission" date="2023-03" db="UniProtKB">
        <authorList>
            <consortium name="EnsemblPlants"/>
        </authorList>
    </citation>
    <scope>IDENTIFICATION</scope>
</reference>
<name>A0A9I9E9E6_CUCME</name>
<proteinExistence type="predicted"/>
<accession>A0A9I9E9E6</accession>
<protein>
    <submittedName>
        <fullName evidence="2">Uncharacterized protein</fullName>
    </submittedName>
</protein>
<evidence type="ECO:0000313" key="2">
    <source>
        <dbReference type="EnsemblPlants" id="MELO3C030671.2.1"/>
    </source>
</evidence>
<evidence type="ECO:0000256" key="1">
    <source>
        <dbReference type="SAM" id="SignalP"/>
    </source>
</evidence>
<dbReference type="AlphaFoldDB" id="A0A9I9E9E6"/>